<comment type="caution">
    <text evidence="1">The sequence shown here is derived from an EMBL/GenBank/DDBJ whole genome shotgun (WGS) entry which is preliminary data.</text>
</comment>
<proteinExistence type="predicted"/>
<organism evidence="1 2">
    <name type="scientific">Phytophthora oleae</name>
    <dbReference type="NCBI Taxonomy" id="2107226"/>
    <lineage>
        <taxon>Eukaryota</taxon>
        <taxon>Sar</taxon>
        <taxon>Stramenopiles</taxon>
        <taxon>Oomycota</taxon>
        <taxon>Peronosporomycetes</taxon>
        <taxon>Peronosporales</taxon>
        <taxon>Peronosporaceae</taxon>
        <taxon>Phytophthora</taxon>
    </lineage>
</organism>
<name>A0ABD3FCP6_9STRA</name>
<keyword evidence="2" id="KW-1185">Reference proteome</keyword>
<protein>
    <submittedName>
        <fullName evidence="1">Uncharacterized protein</fullName>
    </submittedName>
</protein>
<dbReference type="AlphaFoldDB" id="A0ABD3FCP6"/>
<gene>
    <name evidence="1" type="ORF">V7S43_011112</name>
</gene>
<reference evidence="1 2" key="1">
    <citation type="submission" date="2024-09" db="EMBL/GenBank/DDBJ databases">
        <title>Genome sequencing and assembly of Phytophthora oleae, isolate VK10A, causative agent of rot of olive drupes.</title>
        <authorList>
            <person name="Conti Taguali S."/>
            <person name="Riolo M."/>
            <person name="La Spada F."/>
            <person name="Cacciola S.O."/>
            <person name="Dionisio G."/>
        </authorList>
    </citation>
    <scope>NUCLEOTIDE SEQUENCE [LARGE SCALE GENOMIC DNA]</scope>
    <source>
        <strain evidence="1 2">VK10A</strain>
    </source>
</reference>
<sequence length="53" mass="5984">MLNSIICAIRSDRPETIGVEEVRWKPRSEWGNLGNLVFAAIDVVELGPLYELL</sequence>
<accession>A0ABD3FCP6</accession>
<dbReference type="EMBL" id="JBIMZQ010000026">
    <property type="protein sequence ID" value="KAL3663697.1"/>
    <property type="molecule type" value="Genomic_DNA"/>
</dbReference>
<evidence type="ECO:0000313" key="2">
    <source>
        <dbReference type="Proteomes" id="UP001632037"/>
    </source>
</evidence>
<evidence type="ECO:0000313" key="1">
    <source>
        <dbReference type="EMBL" id="KAL3663697.1"/>
    </source>
</evidence>
<dbReference type="Proteomes" id="UP001632037">
    <property type="component" value="Unassembled WGS sequence"/>
</dbReference>